<proteinExistence type="predicted"/>
<dbReference type="STRING" id="161398.PP2015_2322"/>
<dbReference type="KEGG" id="pphe:PP2015_2322"/>
<dbReference type="PATRIC" id="fig|161398.10.peg.2369"/>
<feature type="signal peptide" evidence="1">
    <location>
        <begin position="1"/>
        <end position="21"/>
    </location>
</feature>
<evidence type="ECO:0000256" key="1">
    <source>
        <dbReference type="SAM" id="SignalP"/>
    </source>
</evidence>
<sequence>MKNTFKTCLIASITFFAASLAPISESIALPSGGSYICDRSVLYYVYFEGGEFKRIRVSGKCEGTGFLDF</sequence>
<feature type="chain" id="PRO_5006601176" description="DUF1496 domain-containing protein" evidence="1">
    <location>
        <begin position="22"/>
        <end position="69"/>
    </location>
</feature>
<dbReference type="EMBL" id="CP013187">
    <property type="protein sequence ID" value="ALO42818.1"/>
    <property type="molecule type" value="Genomic_DNA"/>
</dbReference>
<accession>A0A0S2K4E4</accession>
<reference evidence="2 3" key="1">
    <citation type="submission" date="2015-11" db="EMBL/GenBank/DDBJ databases">
        <authorList>
            <person name="Zhang Y."/>
            <person name="Guo Z."/>
        </authorList>
    </citation>
    <scope>NUCLEOTIDE SEQUENCE [LARGE SCALE GENOMIC DNA]</scope>
    <source>
        <strain evidence="2 3">KCTC 12086</strain>
    </source>
</reference>
<dbReference type="OrthoDB" id="5807941at2"/>
<evidence type="ECO:0008006" key="4">
    <source>
        <dbReference type="Google" id="ProtNLM"/>
    </source>
</evidence>
<keyword evidence="3" id="KW-1185">Reference proteome</keyword>
<dbReference type="AlphaFoldDB" id="A0A0S2K4E4"/>
<name>A0A0S2K4E4_9GAMM</name>
<dbReference type="Proteomes" id="UP000061457">
    <property type="component" value="Chromosome I"/>
</dbReference>
<evidence type="ECO:0000313" key="3">
    <source>
        <dbReference type="Proteomes" id="UP000061457"/>
    </source>
</evidence>
<gene>
    <name evidence="2" type="ORF">PP2015_2322</name>
</gene>
<keyword evidence="1" id="KW-0732">Signal</keyword>
<evidence type="ECO:0000313" key="2">
    <source>
        <dbReference type="EMBL" id="ALO42818.1"/>
    </source>
</evidence>
<organism evidence="2 3">
    <name type="scientific">Pseudoalteromonas phenolica</name>
    <dbReference type="NCBI Taxonomy" id="161398"/>
    <lineage>
        <taxon>Bacteria</taxon>
        <taxon>Pseudomonadati</taxon>
        <taxon>Pseudomonadota</taxon>
        <taxon>Gammaproteobacteria</taxon>
        <taxon>Alteromonadales</taxon>
        <taxon>Pseudoalteromonadaceae</taxon>
        <taxon>Pseudoalteromonas</taxon>
    </lineage>
</organism>
<dbReference type="RefSeq" id="WP_058030524.1">
    <property type="nucleotide sequence ID" value="NZ_CP013187.1"/>
</dbReference>
<protein>
    <recommendedName>
        <fullName evidence="4">DUF1496 domain-containing protein</fullName>
    </recommendedName>
</protein>